<protein>
    <submittedName>
        <fullName evidence="7">GL19299</fullName>
    </submittedName>
</protein>
<keyword evidence="4" id="KW-0175">Coiled coil</keyword>
<keyword evidence="2" id="KW-0862">Zinc</keyword>
<dbReference type="PANTHER" id="PTHR16047">
    <property type="entry name" value="RFWD3 PROTEIN"/>
    <property type="match status" value="1"/>
</dbReference>
<dbReference type="GO" id="GO:0016567">
    <property type="term" value="P:protein ubiquitination"/>
    <property type="evidence" value="ECO:0007669"/>
    <property type="project" value="InterPro"/>
</dbReference>
<dbReference type="GO" id="GO:0036297">
    <property type="term" value="P:interstrand cross-link repair"/>
    <property type="evidence" value="ECO:0007669"/>
    <property type="project" value="InterPro"/>
</dbReference>
<name>B4G8H7_DROPE</name>
<feature type="region of interest" description="Disordered" evidence="5">
    <location>
        <begin position="1"/>
        <end position="22"/>
    </location>
</feature>
<dbReference type="GO" id="GO:0008270">
    <property type="term" value="F:zinc ion binding"/>
    <property type="evidence" value="ECO:0007669"/>
    <property type="project" value="UniProtKB-KW"/>
</dbReference>
<dbReference type="PROSITE" id="PS50089">
    <property type="entry name" value="ZF_RING_2"/>
    <property type="match status" value="1"/>
</dbReference>
<dbReference type="EMBL" id="CH479180">
    <property type="protein sequence ID" value="EDW28657.1"/>
    <property type="molecule type" value="Genomic_DNA"/>
</dbReference>
<keyword evidence="1 3" id="KW-0479">Metal-binding</keyword>
<dbReference type="SMART" id="SM00184">
    <property type="entry name" value="RING"/>
    <property type="match status" value="1"/>
</dbReference>
<dbReference type="GO" id="GO:0004842">
    <property type="term" value="F:ubiquitin-protein transferase activity"/>
    <property type="evidence" value="ECO:0007669"/>
    <property type="project" value="InterPro"/>
</dbReference>
<evidence type="ECO:0000256" key="1">
    <source>
        <dbReference type="ARBA" id="ARBA00022771"/>
    </source>
</evidence>
<evidence type="ECO:0000256" key="2">
    <source>
        <dbReference type="ARBA" id="ARBA00022833"/>
    </source>
</evidence>
<dbReference type="PhylomeDB" id="B4G8H7"/>
<feature type="domain" description="RING-type" evidence="6">
    <location>
        <begin position="100"/>
        <end position="144"/>
    </location>
</feature>
<dbReference type="Proteomes" id="UP000008744">
    <property type="component" value="Unassembled WGS sequence"/>
</dbReference>
<evidence type="ECO:0000256" key="3">
    <source>
        <dbReference type="PROSITE-ProRule" id="PRU00175"/>
    </source>
</evidence>
<dbReference type="HOGENOM" id="CLU_1662627_0_0_1"/>
<evidence type="ECO:0000313" key="7">
    <source>
        <dbReference type="EMBL" id="EDW28657.1"/>
    </source>
</evidence>
<evidence type="ECO:0000259" key="6">
    <source>
        <dbReference type="PROSITE" id="PS50089"/>
    </source>
</evidence>
<proteinExistence type="predicted"/>
<dbReference type="eggNOG" id="KOG1645">
    <property type="taxonomic scope" value="Eukaryota"/>
</dbReference>
<dbReference type="OMA" id="DSCIRNY"/>
<organism evidence="8">
    <name type="scientific">Drosophila persimilis</name>
    <name type="common">Fruit fly</name>
    <dbReference type="NCBI Taxonomy" id="7234"/>
    <lineage>
        <taxon>Eukaryota</taxon>
        <taxon>Metazoa</taxon>
        <taxon>Ecdysozoa</taxon>
        <taxon>Arthropoda</taxon>
        <taxon>Hexapoda</taxon>
        <taxon>Insecta</taxon>
        <taxon>Pterygota</taxon>
        <taxon>Neoptera</taxon>
        <taxon>Endopterygota</taxon>
        <taxon>Diptera</taxon>
        <taxon>Brachycera</taxon>
        <taxon>Muscomorpha</taxon>
        <taxon>Ephydroidea</taxon>
        <taxon>Drosophilidae</taxon>
        <taxon>Drosophila</taxon>
        <taxon>Sophophora</taxon>
    </lineage>
</organism>
<dbReference type="InterPro" id="IPR001841">
    <property type="entry name" value="Znf_RING"/>
</dbReference>
<dbReference type="InterPro" id="IPR013083">
    <property type="entry name" value="Znf_RING/FYVE/PHD"/>
</dbReference>
<sequence>MNRTNSNGGPDRPRNLNRRSQAIVRPIRGTDPFARTRRAELLTALDQERTKNRDLAAENEDLKLQLQEQTLNVAQLANRLDEMQLAPPPDQSEGVLIPNCIICFEGWDLSGPHRMISLKCGHFFGDSCIRNYLGRGRSDCPVCRQTAFIYDIRYMYINM</sequence>
<keyword evidence="8" id="KW-1185">Reference proteome</keyword>
<dbReference type="AlphaFoldDB" id="B4G8H7"/>
<dbReference type="Gene3D" id="3.30.40.10">
    <property type="entry name" value="Zinc/RING finger domain, C3HC4 (zinc finger)"/>
    <property type="match status" value="1"/>
</dbReference>
<dbReference type="SUPFAM" id="SSF57850">
    <property type="entry name" value="RING/U-box"/>
    <property type="match status" value="1"/>
</dbReference>
<accession>B4G8H7</accession>
<dbReference type="GO" id="GO:0005634">
    <property type="term" value="C:nucleus"/>
    <property type="evidence" value="ECO:0007669"/>
    <property type="project" value="InterPro"/>
</dbReference>
<dbReference type="Pfam" id="PF13639">
    <property type="entry name" value="zf-RING_2"/>
    <property type="match status" value="1"/>
</dbReference>
<evidence type="ECO:0000256" key="5">
    <source>
        <dbReference type="SAM" id="MobiDB-lite"/>
    </source>
</evidence>
<evidence type="ECO:0000313" key="8">
    <source>
        <dbReference type="Proteomes" id="UP000008744"/>
    </source>
</evidence>
<evidence type="ECO:0000256" key="4">
    <source>
        <dbReference type="SAM" id="Coils"/>
    </source>
</evidence>
<feature type="coiled-coil region" evidence="4">
    <location>
        <begin position="38"/>
        <end position="86"/>
    </location>
</feature>
<dbReference type="PANTHER" id="PTHR16047:SF7">
    <property type="entry name" value="E3 UBIQUITIN-PROTEIN LIGASE RFWD3"/>
    <property type="match status" value="1"/>
</dbReference>
<dbReference type="InterPro" id="IPR037381">
    <property type="entry name" value="RFWD3"/>
</dbReference>
<reference evidence="7 8" key="1">
    <citation type="journal article" date="2007" name="Nature">
        <title>Evolution of genes and genomes on the Drosophila phylogeny.</title>
        <authorList>
            <consortium name="Drosophila 12 Genomes Consortium"/>
            <person name="Clark A.G."/>
            <person name="Eisen M.B."/>
            <person name="Smith D.R."/>
            <person name="Bergman C.M."/>
            <person name="Oliver B."/>
            <person name="Markow T.A."/>
            <person name="Kaufman T.C."/>
            <person name="Kellis M."/>
            <person name="Gelbart W."/>
            <person name="Iyer V.N."/>
            <person name="Pollard D.A."/>
            <person name="Sackton T.B."/>
            <person name="Larracuente A.M."/>
            <person name="Singh N.D."/>
            <person name="Abad J.P."/>
            <person name="Abt D.N."/>
            <person name="Adryan B."/>
            <person name="Aguade M."/>
            <person name="Akashi H."/>
            <person name="Anderson W.W."/>
            <person name="Aquadro C.F."/>
            <person name="Ardell D.H."/>
            <person name="Arguello R."/>
            <person name="Artieri C.G."/>
            <person name="Barbash D.A."/>
            <person name="Barker D."/>
            <person name="Barsanti P."/>
            <person name="Batterham P."/>
            <person name="Batzoglou S."/>
            <person name="Begun D."/>
            <person name="Bhutkar A."/>
            <person name="Blanco E."/>
            <person name="Bosak S.A."/>
            <person name="Bradley R.K."/>
            <person name="Brand A.D."/>
            <person name="Brent M.R."/>
            <person name="Brooks A.N."/>
            <person name="Brown R.H."/>
            <person name="Butlin R.K."/>
            <person name="Caggese C."/>
            <person name="Calvi B.R."/>
            <person name="Bernardo de Carvalho A."/>
            <person name="Caspi A."/>
            <person name="Castrezana S."/>
            <person name="Celniker S.E."/>
            <person name="Chang J.L."/>
            <person name="Chapple C."/>
            <person name="Chatterji S."/>
            <person name="Chinwalla A."/>
            <person name="Civetta A."/>
            <person name="Clifton S.W."/>
            <person name="Comeron J.M."/>
            <person name="Costello J.C."/>
            <person name="Coyne J.A."/>
            <person name="Daub J."/>
            <person name="David R.G."/>
            <person name="Delcher A.L."/>
            <person name="Delehaunty K."/>
            <person name="Do C.B."/>
            <person name="Ebling H."/>
            <person name="Edwards K."/>
            <person name="Eickbush T."/>
            <person name="Evans J.D."/>
            <person name="Filipski A."/>
            <person name="Findeiss S."/>
            <person name="Freyhult E."/>
            <person name="Fulton L."/>
            <person name="Fulton R."/>
            <person name="Garcia A.C."/>
            <person name="Gardiner A."/>
            <person name="Garfield D.A."/>
            <person name="Garvin B.E."/>
            <person name="Gibson G."/>
            <person name="Gilbert D."/>
            <person name="Gnerre S."/>
            <person name="Godfrey J."/>
            <person name="Good R."/>
            <person name="Gotea V."/>
            <person name="Gravely B."/>
            <person name="Greenberg A.J."/>
            <person name="Griffiths-Jones S."/>
            <person name="Gross S."/>
            <person name="Guigo R."/>
            <person name="Gustafson E.A."/>
            <person name="Haerty W."/>
            <person name="Hahn M.W."/>
            <person name="Halligan D.L."/>
            <person name="Halpern A.L."/>
            <person name="Halter G.M."/>
            <person name="Han M.V."/>
            <person name="Heger A."/>
            <person name="Hillier L."/>
            <person name="Hinrichs A.S."/>
            <person name="Holmes I."/>
            <person name="Hoskins R.A."/>
            <person name="Hubisz M.J."/>
            <person name="Hultmark D."/>
            <person name="Huntley M.A."/>
            <person name="Jaffe D.B."/>
            <person name="Jagadeeshan S."/>
            <person name="Jeck W.R."/>
            <person name="Johnson J."/>
            <person name="Jones C.D."/>
            <person name="Jordan W.C."/>
            <person name="Karpen G.H."/>
            <person name="Kataoka E."/>
            <person name="Keightley P.D."/>
            <person name="Kheradpour P."/>
            <person name="Kirkness E.F."/>
            <person name="Koerich L.B."/>
            <person name="Kristiansen K."/>
            <person name="Kudrna D."/>
            <person name="Kulathinal R.J."/>
            <person name="Kumar S."/>
            <person name="Kwok R."/>
            <person name="Lander E."/>
            <person name="Langley C.H."/>
            <person name="Lapoint R."/>
            <person name="Lazzaro B.P."/>
            <person name="Lee S.J."/>
            <person name="Levesque L."/>
            <person name="Li R."/>
            <person name="Lin C.F."/>
            <person name="Lin M.F."/>
            <person name="Lindblad-Toh K."/>
            <person name="Llopart A."/>
            <person name="Long M."/>
            <person name="Low L."/>
            <person name="Lozovsky E."/>
            <person name="Lu J."/>
            <person name="Luo M."/>
            <person name="Machado C.A."/>
            <person name="Makalowski W."/>
            <person name="Marzo M."/>
            <person name="Matsuda M."/>
            <person name="Matzkin L."/>
            <person name="McAllister B."/>
            <person name="McBride C.S."/>
            <person name="McKernan B."/>
            <person name="McKernan K."/>
            <person name="Mendez-Lago M."/>
            <person name="Minx P."/>
            <person name="Mollenhauer M.U."/>
            <person name="Montooth K."/>
            <person name="Mount S.M."/>
            <person name="Mu X."/>
            <person name="Myers E."/>
            <person name="Negre B."/>
            <person name="Newfeld S."/>
            <person name="Nielsen R."/>
            <person name="Noor M.A."/>
            <person name="O'Grady P."/>
            <person name="Pachter L."/>
            <person name="Papaceit M."/>
            <person name="Parisi M.J."/>
            <person name="Parisi M."/>
            <person name="Parts L."/>
            <person name="Pedersen J.S."/>
            <person name="Pesole G."/>
            <person name="Phillippy A.M."/>
            <person name="Ponting C.P."/>
            <person name="Pop M."/>
            <person name="Porcelli D."/>
            <person name="Powell J.R."/>
            <person name="Prohaska S."/>
            <person name="Pruitt K."/>
            <person name="Puig M."/>
            <person name="Quesneville H."/>
            <person name="Ram K.R."/>
            <person name="Rand D."/>
            <person name="Rasmussen M.D."/>
            <person name="Reed L.K."/>
            <person name="Reenan R."/>
            <person name="Reily A."/>
            <person name="Remington K.A."/>
            <person name="Rieger T.T."/>
            <person name="Ritchie M.G."/>
            <person name="Robin C."/>
            <person name="Rogers Y.H."/>
            <person name="Rohde C."/>
            <person name="Rozas J."/>
            <person name="Rubenfield M.J."/>
            <person name="Ruiz A."/>
            <person name="Russo S."/>
            <person name="Salzberg S.L."/>
            <person name="Sanchez-Gracia A."/>
            <person name="Saranga D.J."/>
            <person name="Sato H."/>
            <person name="Schaeffer S.W."/>
            <person name="Schatz M.C."/>
            <person name="Schlenke T."/>
            <person name="Schwartz R."/>
            <person name="Segarra C."/>
            <person name="Singh R.S."/>
            <person name="Sirot L."/>
            <person name="Sirota M."/>
            <person name="Sisneros N.B."/>
            <person name="Smith C.D."/>
            <person name="Smith T.F."/>
            <person name="Spieth J."/>
            <person name="Stage D.E."/>
            <person name="Stark A."/>
            <person name="Stephan W."/>
            <person name="Strausberg R.L."/>
            <person name="Strempel S."/>
            <person name="Sturgill D."/>
            <person name="Sutton G."/>
            <person name="Sutton G.G."/>
            <person name="Tao W."/>
            <person name="Teichmann S."/>
            <person name="Tobari Y.N."/>
            <person name="Tomimura Y."/>
            <person name="Tsolas J.M."/>
            <person name="Valente V.L."/>
            <person name="Venter E."/>
            <person name="Venter J.C."/>
            <person name="Vicario S."/>
            <person name="Vieira F.G."/>
            <person name="Vilella A.J."/>
            <person name="Villasante A."/>
            <person name="Walenz B."/>
            <person name="Wang J."/>
            <person name="Wasserman M."/>
            <person name="Watts T."/>
            <person name="Wilson D."/>
            <person name="Wilson R.K."/>
            <person name="Wing R.A."/>
            <person name="Wolfner M.F."/>
            <person name="Wong A."/>
            <person name="Wong G.K."/>
            <person name="Wu C.I."/>
            <person name="Wu G."/>
            <person name="Yamamoto D."/>
            <person name="Yang H.P."/>
            <person name="Yang S.P."/>
            <person name="Yorke J.A."/>
            <person name="Yoshida K."/>
            <person name="Zdobnov E."/>
            <person name="Zhang P."/>
            <person name="Zhang Y."/>
            <person name="Zimin A.V."/>
            <person name="Baldwin J."/>
            <person name="Abdouelleil A."/>
            <person name="Abdulkadir J."/>
            <person name="Abebe A."/>
            <person name="Abera B."/>
            <person name="Abreu J."/>
            <person name="Acer S.C."/>
            <person name="Aftuck L."/>
            <person name="Alexander A."/>
            <person name="An P."/>
            <person name="Anderson E."/>
            <person name="Anderson S."/>
            <person name="Arachi H."/>
            <person name="Azer M."/>
            <person name="Bachantsang P."/>
            <person name="Barry A."/>
            <person name="Bayul T."/>
            <person name="Berlin A."/>
            <person name="Bessette D."/>
            <person name="Bloom T."/>
            <person name="Blye J."/>
            <person name="Boguslavskiy L."/>
            <person name="Bonnet C."/>
            <person name="Boukhgalter B."/>
            <person name="Bourzgui I."/>
            <person name="Brown A."/>
            <person name="Cahill P."/>
            <person name="Channer S."/>
            <person name="Cheshatsang Y."/>
            <person name="Chuda L."/>
            <person name="Citroen M."/>
            <person name="Collymore A."/>
            <person name="Cooke P."/>
            <person name="Costello M."/>
            <person name="D'Aco K."/>
            <person name="Daza R."/>
            <person name="De Haan G."/>
            <person name="DeGray S."/>
            <person name="DeMaso C."/>
            <person name="Dhargay N."/>
            <person name="Dooley K."/>
            <person name="Dooley E."/>
            <person name="Doricent M."/>
            <person name="Dorje P."/>
            <person name="Dorjee K."/>
            <person name="Dupes A."/>
            <person name="Elong R."/>
            <person name="Falk J."/>
            <person name="Farina A."/>
            <person name="Faro S."/>
            <person name="Ferguson D."/>
            <person name="Fisher S."/>
            <person name="Foley C.D."/>
            <person name="Franke A."/>
            <person name="Friedrich D."/>
            <person name="Gadbois L."/>
            <person name="Gearin G."/>
            <person name="Gearin C.R."/>
            <person name="Giannoukos G."/>
            <person name="Goode T."/>
            <person name="Graham J."/>
            <person name="Grandbois E."/>
            <person name="Grewal S."/>
            <person name="Gyaltsen K."/>
            <person name="Hafez N."/>
            <person name="Hagos B."/>
            <person name="Hall J."/>
            <person name="Henson C."/>
            <person name="Hollinger A."/>
            <person name="Honan T."/>
            <person name="Huard M.D."/>
            <person name="Hughes L."/>
            <person name="Hurhula B."/>
            <person name="Husby M.E."/>
            <person name="Kamat A."/>
            <person name="Kanga B."/>
            <person name="Kashin S."/>
            <person name="Khazanovich D."/>
            <person name="Kisner P."/>
            <person name="Lance K."/>
            <person name="Lara M."/>
            <person name="Lee W."/>
            <person name="Lennon N."/>
            <person name="Letendre F."/>
            <person name="LeVine R."/>
            <person name="Lipovsky A."/>
            <person name="Liu X."/>
            <person name="Liu J."/>
            <person name="Liu S."/>
            <person name="Lokyitsang T."/>
            <person name="Lokyitsang Y."/>
            <person name="Lubonja R."/>
            <person name="Lui A."/>
            <person name="MacDonald P."/>
            <person name="Magnisalis V."/>
            <person name="Maru K."/>
            <person name="Matthews C."/>
            <person name="McCusker W."/>
            <person name="McDonough S."/>
            <person name="Mehta T."/>
            <person name="Meldrim J."/>
            <person name="Meneus L."/>
            <person name="Mihai O."/>
            <person name="Mihalev A."/>
            <person name="Mihova T."/>
            <person name="Mittelman R."/>
            <person name="Mlenga V."/>
            <person name="Montmayeur A."/>
            <person name="Mulrain L."/>
            <person name="Navidi A."/>
            <person name="Naylor J."/>
            <person name="Negash T."/>
            <person name="Nguyen T."/>
            <person name="Nguyen N."/>
            <person name="Nicol R."/>
            <person name="Norbu C."/>
            <person name="Norbu N."/>
            <person name="Novod N."/>
            <person name="O'Neill B."/>
            <person name="Osman S."/>
            <person name="Markiewicz E."/>
            <person name="Oyono O.L."/>
            <person name="Patti C."/>
            <person name="Phunkhang P."/>
            <person name="Pierre F."/>
            <person name="Priest M."/>
            <person name="Raghuraman S."/>
            <person name="Rege F."/>
            <person name="Reyes R."/>
            <person name="Rise C."/>
            <person name="Rogov P."/>
            <person name="Ross K."/>
            <person name="Ryan E."/>
            <person name="Settipalli S."/>
            <person name="Shea T."/>
            <person name="Sherpa N."/>
            <person name="Shi L."/>
            <person name="Shih D."/>
            <person name="Sparrow T."/>
            <person name="Spaulding J."/>
            <person name="Stalker J."/>
            <person name="Stange-Thomann N."/>
            <person name="Stavropoulos S."/>
            <person name="Stone C."/>
            <person name="Strader C."/>
            <person name="Tesfaye S."/>
            <person name="Thomson T."/>
            <person name="Thoulutsang Y."/>
            <person name="Thoulutsang D."/>
            <person name="Topham K."/>
            <person name="Topping I."/>
            <person name="Tsamla T."/>
            <person name="Vassiliev H."/>
            <person name="Vo A."/>
            <person name="Wangchuk T."/>
            <person name="Wangdi T."/>
            <person name="Weiand M."/>
            <person name="Wilkinson J."/>
            <person name="Wilson A."/>
            <person name="Yadav S."/>
            <person name="Young G."/>
            <person name="Yu Q."/>
            <person name="Zembek L."/>
            <person name="Zhong D."/>
            <person name="Zimmer A."/>
            <person name="Zwirko Z."/>
            <person name="Jaffe D.B."/>
            <person name="Alvarez P."/>
            <person name="Brockman W."/>
            <person name="Butler J."/>
            <person name="Chin C."/>
            <person name="Gnerre S."/>
            <person name="Grabherr M."/>
            <person name="Kleber M."/>
            <person name="Mauceli E."/>
            <person name="MacCallum I."/>
        </authorList>
    </citation>
    <scope>NUCLEOTIDE SEQUENCE [LARGE SCALE GENOMIC DNA]</scope>
    <source>
        <strain evidence="8">MSH-3 / Tucson 14011-0111.49</strain>
    </source>
</reference>
<keyword evidence="1 3" id="KW-0863">Zinc-finger</keyword>
<dbReference type="STRING" id="7234.B4G8H7"/>
<gene>
    <name evidence="7" type="primary">Dper\GL19299</name>
    <name evidence="7" type="ORF">Dper_GL19299</name>
</gene>